<dbReference type="KEGG" id="chrm:FYK34_07035"/>
<evidence type="ECO:0008006" key="3">
    <source>
        <dbReference type="Google" id="ProtNLM"/>
    </source>
</evidence>
<dbReference type="RefSeq" id="WP_149295699.1">
    <property type="nucleotide sequence ID" value="NZ_CP043473.1"/>
</dbReference>
<protein>
    <recommendedName>
        <fullName evidence="3">GNAT family N-acetyltransferase</fullName>
    </recommendedName>
</protein>
<keyword evidence="2" id="KW-1185">Reference proteome</keyword>
<organism evidence="1 2">
    <name type="scientific">Chromobacterium paludis</name>
    <dbReference type="NCBI Taxonomy" id="2605945"/>
    <lineage>
        <taxon>Bacteria</taxon>
        <taxon>Pseudomonadati</taxon>
        <taxon>Pseudomonadota</taxon>
        <taxon>Betaproteobacteria</taxon>
        <taxon>Neisseriales</taxon>
        <taxon>Chromobacteriaceae</taxon>
        <taxon>Chromobacterium</taxon>
    </lineage>
</organism>
<accession>A0A5C1DEX0</accession>
<sequence>MANLSPQTDQAVLASADAIRHVFGPDNHWPPADIGFDENLADLQRHFNEFEQGAAFAYSLLSLDKRSYLGCLYIKPIKSRLEHDWRRRYFQAQAFLWLTVCDQPLREEQTLAALQGGLVRDWPWLSIAWPGREPSWEEWLS</sequence>
<dbReference type="EMBL" id="CP043473">
    <property type="protein sequence ID" value="QEL55334.1"/>
    <property type="molecule type" value="Genomic_DNA"/>
</dbReference>
<evidence type="ECO:0000313" key="2">
    <source>
        <dbReference type="Proteomes" id="UP000322079"/>
    </source>
</evidence>
<reference evidence="1 2" key="1">
    <citation type="submission" date="2019-08" db="EMBL/GenBank/DDBJ databases">
        <title>Chromobacterium paludis, a novel bacterium isolated from a Maryland marsh pond.</title>
        <authorList>
            <person name="Blackburn M.B."/>
            <person name="Gundersen-Rindal D.E."/>
        </authorList>
    </citation>
    <scope>NUCLEOTIDE SEQUENCE [LARGE SCALE GENOMIC DNA]</scope>
    <source>
        <strain evidence="2">IIBBL 257-1</strain>
    </source>
</reference>
<proteinExistence type="predicted"/>
<dbReference type="Proteomes" id="UP000322079">
    <property type="component" value="Chromosome"/>
</dbReference>
<gene>
    <name evidence="1" type="ORF">FYK34_07035</name>
</gene>
<dbReference type="AlphaFoldDB" id="A0A5C1DEX0"/>
<evidence type="ECO:0000313" key="1">
    <source>
        <dbReference type="EMBL" id="QEL55334.1"/>
    </source>
</evidence>
<name>A0A5C1DEX0_9NEIS</name>